<feature type="compositionally biased region" description="Basic residues" evidence="6">
    <location>
        <begin position="184"/>
        <end position="193"/>
    </location>
</feature>
<evidence type="ECO:0000256" key="4">
    <source>
        <dbReference type="ARBA" id="ARBA00023204"/>
    </source>
</evidence>
<dbReference type="Pfam" id="PF02245">
    <property type="entry name" value="Pur_DNA_glyco"/>
    <property type="match status" value="1"/>
</dbReference>
<dbReference type="PANTHER" id="PTHR10429">
    <property type="entry name" value="DNA-3-METHYLADENINE GLYCOSYLASE"/>
    <property type="match status" value="1"/>
</dbReference>
<dbReference type="NCBIfam" id="TIGR00567">
    <property type="entry name" value="3mg"/>
    <property type="match status" value="1"/>
</dbReference>
<evidence type="ECO:0000256" key="3">
    <source>
        <dbReference type="ARBA" id="ARBA00022801"/>
    </source>
</evidence>
<dbReference type="GO" id="GO:0003677">
    <property type="term" value="F:DNA binding"/>
    <property type="evidence" value="ECO:0007669"/>
    <property type="project" value="InterPro"/>
</dbReference>
<evidence type="ECO:0000256" key="1">
    <source>
        <dbReference type="ARBA" id="ARBA00009232"/>
    </source>
</evidence>
<evidence type="ECO:0000256" key="2">
    <source>
        <dbReference type="ARBA" id="ARBA00022763"/>
    </source>
</evidence>
<sequence length="202" mass="21694">MPRSFFDRHPSLVAPDLLGKVVVHGGVALRLTEVEAYGGPGEDPAAHTYRGMTPRNAVMFGPPGHLYVYFTYGMHFCANLVCLGEGHGSAVLLRGGEIVAGIETARARRGAVKPVPDRDLARGPARLAVAMGFSRPENGIDMIGSVFDGAVPDKVSAGPRTGISTAMEVPWRFWIEGDPTVSPYRRHVPRRRQPGPAGRAQT</sequence>
<dbReference type="EMBL" id="JACDUR010000006">
    <property type="protein sequence ID" value="MBA2895194.1"/>
    <property type="molecule type" value="Genomic_DNA"/>
</dbReference>
<organism evidence="7 8">
    <name type="scientific">Nonomuraea soli</name>
    <dbReference type="NCBI Taxonomy" id="1032476"/>
    <lineage>
        <taxon>Bacteria</taxon>
        <taxon>Bacillati</taxon>
        <taxon>Actinomycetota</taxon>
        <taxon>Actinomycetes</taxon>
        <taxon>Streptosporangiales</taxon>
        <taxon>Streptosporangiaceae</taxon>
        <taxon>Nonomuraea</taxon>
    </lineage>
</organism>
<dbReference type="InterPro" id="IPR003180">
    <property type="entry name" value="MPG"/>
</dbReference>
<accession>A0A7W0HTJ9</accession>
<dbReference type="AlphaFoldDB" id="A0A7W0HTJ9"/>
<dbReference type="PANTHER" id="PTHR10429:SF0">
    <property type="entry name" value="DNA-3-METHYLADENINE GLYCOSYLASE"/>
    <property type="match status" value="1"/>
</dbReference>
<dbReference type="CDD" id="cd00540">
    <property type="entry name" value="AAG"/>
    <property type="match status" value="1"/>
</dbReference>
<evidence type="ECO:0000313" key="8">
    <source>
        <dbReference type="Proteomes" id="UP000530928"/>
    </source>
</evidence>
<dbReference type="GO" id="GO:0006284">
    <property type="term" value="P:base-excision repair"/>
    <property type="evidence" value="ECO:0007669"/>
    <property type="project" value="InterPro"/>
</dbReference>
<dbReference type="GO" id="GO:0003905">
    <property type="term" value="F:alkylbase DNA N-glycosylase activity"/>
    <property type="evidence" value="ECO:0007669"/>
    <property type="project" value="InterPro"/>
</dbReference>
<gene>
    <name evidence="7" type="ORF">HNR30_006566</name>
</gene>
<dbReference type="RefSeq" id="WP_312894799.1">
    <property type="nucleotide sequence ID" value="NZ_BAABAM010000004.1"/>
</dbReference>
<proteinExistence type="inferred from homology"/>
<evidence type="ECO:0000313" key="7">
    <source>
        <dbReference type="EMBL" id="MBA2895194.1"/>
    </source>
</evidence>
<comment type="similarity">
    <text evidence="1 5">Belongs to the DNA glycosylase MPG family.</text>
</comment>
<dbReference type="InterPro" id="IPR036995">
    <property type="entry name" value="MPG_sf"/>
</dbReference>
<keyword evidence="8" id="KW-1185">Reference proteome</keyword>
<comment type="caution">
    <text evidence="7">The sequence shown here is derived from an EMBL/GenBank/DDBJ whole genome shotgun (WGS) entry which is preliminary data.</text>
</comment>
<dbReference type="Gene3D" id="3.10.300.10">
    <property type="entry name" value="Methylpurine-DNA glycosylase (MPG)"/>
    <property type="match status" value="1"/>
</dbReference>
<feature type="region of interest" description="Disordered" evidence="6">
    <location>
        <begin position="183"/>
        <end position="202"/>
    </location>
</feature>
<keyword evidence="4 5" id="KW-0234">DNA repair</keyword>
<reference evidence="7 8" key="1">
    <citation type="submission" date="2020-07" db="EMBL/GenBank/DDBJ databases">
        <title>Genomic Encyclopedia of Type Strains, Phase IV (KMG-IV): sequencing the most valuable type-strain genomes for metagenomic binning, comparative biology and taxonomic classification.</title>
        <authorList>
            <person name="Goeker M."/>
        </authorList>
    </citation>
    <scope>NUCLEOTIDE SEQUENCE [LARGE SCALE GENOMIC DNA]</scope>
    <source>
        <strain evidence="7 8">DSM 45533</strain>
    </source>
</reference>
<dbReference type="EC" id="3.2.2.-" evidence="5"/>
<keyword evidence="7" id="KW-0326">Glycosidase</keyword>
<protein>
    <recommendedName>
        <fullName evidence="5">Putative 3-methyladenine DNA glycosylase</fullName>
        <ecNumber evidence="5">3.2.2.-</ecNumber>
    </recommendedName>
</protein>
<evidence type="ECO:0000256" key="5">
    <source>
        <dbReference type="HAMAP-Rule" id="MF_00527"/>
    </source>
</evidence>
<dbReference type="NCBIfam" id="NF002003">
    <property type="entry name" value="PRK00802.1-3"/>
    <property type="match status" value="1"/>
</dbReference>
<dbReference type="SUPFAM" id="SSF50486">
    <property type="entry name" value="FMT C-terminal domain-like"/>
    <property type="match status" value="1"/>
</dbReference>
<dbReference type="HAMAP" id="MF_00527">
    <property type="entry name" value="3MGH"/>
    <property type="match status" value="1"/>
</dbReference>
<keyword evidence="3 5" id="KW-0378">Hydrolase</keyword>
<keyword evidence="2 5" id="KW-0227">DNA damage</keyword>
<evidence type="ECO:0000256" key="6">
    <source>
        <dbReference type="SAM" id="MobiDB-lite"/>
    </source>
</evidence>
<dbReference type="Proteomes" id="UP000530928">
    <property type="component" value="Unassembled WGS sequence"/>
</dbReference>
<dbReference type="InterPro" id="IPR011034">
    <property type="entry name" value="Formyl_transferase-like_C_sf"/>
</dbReference>
<name>A0A7W0HTJ9_9ACTN</name>